<dbReference type="Pfam" id="PF02824">
    <property type="entry name" value="TGS"/>
    <property type="match status" value="1"/>
</dbReference>
<dbReference type="InterPro" id="IPR012676">
    <property type="entry name" value="TGS-like"/>
</dbReference>
<comment type="similarity">
    <text evidence="6">Belongs to the relA/spoT family.</text>
</comment>
<sequence>MVQIREGLPLLGGANSDTDSATLAASMVAKELHPDFKAQLNNPKLTTTLDYSNQSRSPASISESDIDVETWLESVAARIGKDDLPLLRRACEFVKVHSNKPHVSRSGAYATGIGMADILAYLFQDENALVAAMLYRTARREVVSVDTIKNNFGEDIAHLVEDTLAMGRLSESIEGNKRLEDYFESEQRDQLSTIYSMLISTTNDVRAVLIKLAERTFAMRELSFAPPDRQKRVAREVMTIYAPLAHRLSIAQLKWELEDLAFRYLAPDEYKKIASLLSEKRSEREAYIDIVKEDLSQALAKAGIDAEVSGRVKHIYSIWRKMKKKNLSFDQLYDIRALRVLVNSNAQCYYTLGIVHGLWRHIPEQFDDYITNPKPNGYKSLHTAVIANHRTLEVQIRTFDMHFEAELGKAAHVNYKEGLKAKKDDYLTQKISSLRQLLANDKPENGAEAEDDLDLDNAERIYVFSRDGDITELPKGATVLDFAYYVHTEVGNQAQGARVNGRYVPLTHQPKTGDQVEIITKSNREPNRDWLVSSLGYIHTNRAKSKLRQWFNKQDRDKNIEMGRGMFFRELDRLSISPNQVNINDHLEEFNTKNEDELFLSLVMGDVGVLQLVGKISNKLNLGTPPVDEESIEIKTPSRPNKYQIDLDGFDNVEIHLAGCCTPVHGEPIAGFVTLSHGVSIHNAKCPEYLRLIEREPERQVSANWQESFGRYQPVTIHVEANNRRGLLRDLVNIIDKEKVNIHRAETVSTDESVSHMKFYVEVAGLAHLSRLLAKIEQQPDVLHARRSTN</sequence>
<comment type="caution">
    <text evidence="9">The sequence shown here is derived from an EMBL/GenBank/DDBJ whole genome shotgun (WGS) entry which is preliminary data.</text>
</comment>
<dbReference type="AlphaFoldDB" id="A0A066UJS3"/>
<dbReference type="Pfam" id="PF13328">
    <property type="entry name" value="HD_4"/>
    <property type="match status" value="1"/>
</dbReference>
<dbReference type="Proteomes" id="UP000035860">
    <property type="component" value="Unassembled WGS sequence"/>
</dbReference>
<dbReference type="InterPro" id="IPR012675">
    <property type="entry name" value="Beta-grasp_dom_sf"/>
</dbReference>
<evidence type="ECO:0000313" key="10">
    <source>
        <dbReference type="Proteomes" id="UP000035860"/>
    </source>
</evidence>
<dbReference type="InterPro" id="IPR007685">
    <property type="entry name" value="RelA_SpoT"/>
</dbReference>
<dbReference type="InterPro" id="IPR004811">
    <property type="entry name" value="RelA/Spo_fam"/>
</dbReference>
<dbReference type="InterPro" id="IPR033655">
    <property type="entry name" value="TGS_RelA/SpoT"/>
</dbReference>
<feature type="domain" description="TGS" evidence="8">
    <location>
        <begin position="457"/>
        <end position="520"/>
    </location>
</feature>
<dbReference type="NCBIfam" id="TIGR00691">
    <property type="entry name" value="spoT_relA"/>
    <property type="match status" value="1"/>
</dbReference>
<reference evidence="9 10" key="1">
    <citation type="journal article" date="2014" name="Genome Announc.">
        <title>Draft Genome Sequence of Moraxella bovoculi Strain 237T (ATCC BAA-1259T) Isolated from a Calf with Infectious Bovine Keratoconjunctivitis.</title>
        <authorList>
            <person name="Calcutt M.J."/>
            <person name="Foecking M.F."/>
            <person name="Martin N.T."/>
            <person name="Mhlanga-Mutangadura T."/>
            <person name="Reilly T.J."/>
        </authorList>
    </citation>
    <scope>NUCLEOTIDE SEQUENCE [LARGE SCALE GENOMIC DNA]</scope>
    <source>
        <strain evidence="9 10">237</strain>
    </source>
</reference>
<proteinExistence type="inferred from homology"/>
<evidence type="ECO:0000256" key="6">
    <source>
        <dbReference type="RuleBase" id="RU003847"/>
    </source>
</evidence>
<evidence type="ECO:0000256" key="5">
    <source>
        <dbReference type="ARBA" id="ARBA00033308"/>
    </source>
</evidence>
<dbReference type="Pfam" id="PF04607">
    <property type="entry name" value="RelA_SpoT"/>
    <property type="match status" value="1"/>
</dbReference>
<dbReference type="GO" id="GO:0008893">
    <property type="term" value="F:guanosine-3',5'-bis(diphosphate) 3'-diphosphatase activity"/>
    <property type="evidence" value="ECO:0007669"/>
    <property type="project" value="TreeGrafter"/>
</dbReference>
<accession>A0A066UJS3</accession>
<evidence type="ECO:0000259" key="8">
    <source>
        <dbReference type="PROSITE" id="PS51880"/>
    </source>
</evidence>
<dbReference type="InterPro" id="IPR004095">
    <property type="entry name" value="TGS"/>
</dbReference>
<dbReference type="SUPFAM" id="SSF109604">
    <property type="entry name" value="HD-domain/PDEase-like"/>
    <property type="match status" value="1"/>
</dbReference>
<dbReference type="SUPFAM" id="SSF81301">
    <property type="entry name" value="Nucleotidyltransferase"/>
    <property type="match status" value="1"/>
</dbReference>
<comment type="function">
    <text evidence="6">In eubacteria ppGpp (guanosine 3'-diphosphate 5'-diphosphate) is a mediator of the stringent response that coordinates a variety of cellular activities in response to changes in nutritional abundance.</text>
</comment>
<gene>
    <name evidence="9" type="ORF">MBO_00405</name>
</gene>
<dbReference type="PANTHER" id="PTHR21262:SF31">
    <property type="entry name" value="GTP PYROPHOSPHOKINASE"/>
    <property type="match status" value="1"/>
</dbReference>
<dbReference type="GO" id="GO:0008728">
    <property type="term" value="F:GTP diphosphokinase activity"/>
    <property type="evidence" value="ECO:0007669"/>
    <property type="project" value="TreeGrafter"/>
</dbReference>
<dbReference type="FunFam" id="3.10.20.30:FF:000002">
    <property type="entry name" value="GTP pyrophosphokinase (RelA/SpoT)"/>
    <property type="match status" value="1"/>
</dbReference>
<feature type="domain" description="ACT" evidence="7">
    <location>
        <begin position="716"/>
        <end position="790"/>
    </location>
</feature>
<evidence type="ECO:0000256" key="4">
    <source>
        <dbReference type="ARBA" id="ARBA00032407"/>
    </source>
</evidence>
<dbReference type="Gene3D" id="3.30.70.260">
    <property type="match status" value="1"/>
</dbReference>
<comment type="pathway">
    <text evidence="2">Purine metabolism.</text>
</comment>
<dbReference type="CDD" id="cd01668">
    <property type="entry name" value="TGS_RSH"/>
    <property type="match status" value="1"/>
</dbReference>
<dbReference type="eggNOG" id="COG0317">
    <property type="taxonomic scope" value="Bacteria"/>
</dbReference>
<dbReference type="Gene3D" id="3.30.460.10">
    <property type="entry name" value="Beta Polymerase, domain 2"/>
    <property type="match status" value="1"/>
</dbReference>
<organism evidence="9 10">
    <name type="scientific">Moraxella bovoculi 237</name>
    <dbReference type="NCBI Taxonomy" id="743974"/>
    <lineage>
        <taxon>Bacteria</taxon>
        <taxon>Pseudomonadati</taxon>
        <taxon>Pseudomonadota</taxon>
        <taxon>Gammaproteobacteria</taxon>
        <taxon>Moraxellales</taxon>
        <taxon>Moraxellaceae</taxon>
        <taxon>Moraxella</taxon>
    </lineage>
</organism>
<dbReference type="SUPFAM" id="SSF55021">
    <property type="entry name" value="ACT-like"/>
    <property type="match status" value="1"/>
</dbReference>
<dbReference type="InterPro" id="IPR043519">
    <property type="entry name" value="NT_sf"/>
</dbReference>
<dbReference type="SUPFAM" id="SSF81271">
    <property type="entry name" value="TGS-like"/>
    <property type="match status" value="1"/>
</dbReference>
<dbReference type="Pfam" id="PF13291">
    <property type="entry name" value="ACT_4"/>
    <property type="match status" value="1"/>
</dbReference>
<dbReference type="InterPro" id="IPR002912">
    <property type="entry name" value="ACT_dom"/>
</dbReference>
<dbReference type="GO" id="GO:0005886">
    <property type="term" value="C:plasma membrane"/>
    <property type="evidence" value="ECO:0007669"/>
    <property type="project" value="TreeGrafter"/>
</dbReference>
<dbReference type="SMART" id="SM00954">
    <property type="entry name" value="RelA_SpoT"/>
    <property type="match status" value="1"/>
</dbReference>
<dbReference type="RefSeq" id="WP_036361866.1">
    <property type="nucleotide sequence ID" value="NZ_AOMT01000004.1"/>
</dbReference>
<dbReference type="OrthoDB" id="9805041at2"/>
<dbReference type="PANTHER" id="PTHR21262">
    <property type="entry name" value="GUANOSINE-3',5'-BIS DIPHOSPHATE 3'-PYROPHOSPHOHYDROLASE"/>
    <property type="match status" value="1"/>
</dbReference>
<dbReference type="CDD" id="cd04876">
    <property type="entry name" value="ACT_RelA-SpoT"/>
    <property type="match status" value="1"/>
</dbReference>
<dbReference type="GO" id="GO:0015969">
    <property type="term" value="P:guanosine tetraphosphate metabolic process"/>
    <property type="evidence" value="ECO:0007669"/>
    <property type="project" value="InterPro"/>
</dbReference>
<name>A0A066UJS3_9GAMM</name>
<dbReference type="GO" id="GO:0042594">
    <property type="term" value="P:response to starvation"/>
    <property type="evidence" value="ECO:0007669"/>
    <property type="project" value="TreeGrafter"/>
</dbReference>
<dbReference type="PROSITE" id="PS51880">
    <property type="entry name" value="TGS"/>
    <property type="match status" value="1"/>
</dbReference>
<evidence type="ECO:0000259" key="7">
    <source>
        <dbReference type="PROSITE" id="PS51671"/>
    </source>
</evidence>
<evidence type="ECO:0000256" key="3">
    <source>
        <dbReference type="ARBA" id="ARBA00029754"/>
    </source>
</evidence>
<dbReference type="InterPro" id="IPR045865">
    <property type="entry name" value="ACT-like_dom_sf"/>
</dbReference>
<protein>
    <recommendedName>
        <fullName evidence="1">GTP pyrophosphokinase</fullName>
    </recommendedName>
    <alternativeName>
        <fullName evidence="4">(p)ppGpp synthase</fullName>
    </alternativeName>
    <alternativeName>
        <fullName evidence="3">ATP:GTP 3'-pyrophosphotransferase</fullName>
    </alternativeName>
    <alternativeName>
        <fullName evidence="5">ppGpp synthase I</fullName>
    </alternativeName>
</protein>
<dbReference type="CDD" id="cd05399">
    <property type="entry name" value="NT_Rel-Spo_like"/>
    <property type="match status" value="1"/>
</dbReference>
<dbReference type="PROSITE" id="PS51671">
    <property type="entry name" value="ACT"/>
    <property type="match status" value="1"/>
</dbReference>
<dbReference type="FunFam" id="3.30.460.10:FF:000001">
    <property type="entry name" value="GTP pyrophosphokinase RelA"/>
    <property type="match status" value="1"/>
</dbReference>
<keyword evidence="10" id="KW-1185">Reference proteome</keyword>
<dbReference type="Gene3D" id="1.10.3210.10">
    <property type="entry name" value="Hypothetical protein af1432"/>
    <property type="match status" value="1"/>
</dbReference>
<dbReference type="GO" id="GO:0015949">
    <property type="term" value="P:nucleobase-containing small molecule interconversion"/>
    <property type="evidence" value="ECO:0007669"/>
    <property type="project" value="UniProtKB-ARBA"/>
</dbReference>
<evidence type="ECO:0000256" key="2">
    <source>
        <dbReference type="ARBA" id="ARBA00025704"/>
    </source>
</evidence>
<dbReference type="Gene3D" id="3.10.20.30">
    <property type="match status" value="1"/>
</dbReference>
<dbReference type="EMBL" id="AOMT01000004">
    <property type="protein sequence ID" value="KDN26112.1"/>
    <property type="molecule type" value="Genomic_DNA"/>
</dbReference>
<evidence type="ECO:0000256" key="1">
    <source>
        <dbReference type="ARBA" id="ARBA00019852"/>
    </source>
</evidence>
<evidence type="ECO:0000313" key="9">
    <source>
        <dbReference type="EMBL" id="KDN26112.1"/>
    </source>
</evidence>